<dbReference type="EMBL" id="VSWC01000170">
    <property type="protein sequence ID" value="KAA1071481.1"/>
    <property type="molecule type" value="Genomic_DNA"/>
</dbReference>
<proteinExistence type="predicted"/>
<evidence type="ECO:0000256" key="1">
    <source>
        <dbReference type="SAM" id="MobiDB-lite"/>
    </source>
</evidence>
<feature type="compositionally biased region" description="Basic and acidic residues" evidence="1">
    <location>
        <begin position="192"/>
        <end position="201"/>
    </location>
</feature>
<evidence type="ECO:0000313" key="5">
    <source>
        <dbReference type="Proteomes" id="UP000325313"/>
    </source>
</evidence>
<comment type="caution">
    <text evidence="3">The sequence shown here is derived from an EMBL/GenBank/DDBJ whole genome shotgun (WGS) entry which is preliminary data.</text>
</comment>
<keyword evidence="4" id="KW-1185">Reference proteome</keyword>
<evidence type="ECO:0000313" key="4">
    <source>
        <dbReference type="Proteomes" id="UP000324748"/>
    </source>
</evidence>
<protein>
    <submittedName>
        <fullName evidence="3">Uncharacterized protein</fullName>
    </submittedName>
</protein>
<feature type="region of interest" description="Disordered" evidence="1">
    <location>
        <begin position="1"/>
        <end position="51"/>
    </location>
</feature>
<feature type="compositionally biased region" description="Polar residues" evidence="1">
    <location>
        <begin position="228"/>
        <end position="242"/>
    </location>
</feature>
<feature type="compositionally biased region" description="Polar residues" evidence="1">
    <location>
        <begin position="20"/>
        <end position="37"/>
    </location>
</feature>
<dbReference type="AlphaFoldDB" id="A0A5B0M4Q5"/>
<feature type="compositionally biased region" description="Polar residues" evidence="1">
    <location>
        <begin position="263"/>
        <end position="272"/>
    </location>
</feature>
<feature type="region of interest" description="Disordered" evidence="1">
    <location>
        <begin position="172"/>
        <end position="242"/>
    </location>
</feature>
<name>A0A5B0M4Q5_PUCGR</name>
<dbReference type="Proteomes" id="UP000324748">
    <property type="component" value="Unassembled WGS sequence"/>
</dbReference>
<sequence length="357" mass="38546">MYMDPYTASGNPAIDPNLPRHSSGSPNLVDSNDKQIQNQPEHAEDENEEESNFGEIGMFGDFCLMCGEMIDGEVFDGSAYCSEECEYHQRITSESDWCDLSLEGYQLPSYGCSTAVSSARTSPLNSPNLQASGRLAILCSGPPPCELLLPLDLGERLLGAKAVAERYLENRPKSWQEEGEETEEGKMKKKKKEDVEERISGADEGVEEAGDRKRAGVGQSSSSLHSSTITPSQKPLVSTGSHLKSRPALAQLSDLEDFWGPPSKQTASTSRPASPHSLASIDPPLPSSSTVNPNSGQTLSSSRRRVSEPVFSHSQPIEVSPSNPHLYHSSFSLTSLSSLSPSSSQDCAQSCCSTHFV</sequence>
<feature type="compositionally biased region" description="Polar residues" evidence="1">
    <location>
        <begin position="287"/>
        <end position="301"/>
    </location>
</feature>
<dbReference type="EMBL" id="VDEP01000507">
    <property type="protein sequence ID" value="KAA1067289.1"/>
    <property type="molecule type" value="Genomic_DNA"/>
</dbReference>
<organism evidence="3 4">
    <name type="scientific">Puccinia graminis f. sp. tritici</name>
    <dbReference type="NCBI Taxonomy" id="56615"/>
    <lineage>
        <taxon>Eukaryota</taxon>
        <taxon>Fungi</taxon>
        <taxon>Dikarya</taxon>
        <taxon>Basidiomycota</taxon>
        <taxon>Pucciniomycotina</taxon>
        <taxon>Pucciniomycetes</taxon>
        <taxon>Pucciniales</taxon>
        <taxon>Pucciniaceae</taxon>
        <taxon>Puccinia</taxon>
    </lineage>
</organism>
<dbReference type="OrthoDB" id="2504023at2759"/>
<accession>A0A5B0M4Q5</accession>
<evidence type="ECO:0000313" key="3">
    <source>
        <dbReference type="EMBL" id="KAA1071481.1"/>
    </source>
</evidence>
<evidence type="ECO:0000313" key="2">
    <source>
        <dbReference type="EMBL" id="KAA1067289.1"/>
    </source>
</evidence>
<reference evidence="4 5" key="1">
    <citation type="submission" date="2019-05" db="EMBL/GenBank/DDBJ databases">
        <title>Emergence of the Ug99 lineage of the wheat stem rust pathogen through somatic hybridization.</title>
        <authorList>
            <person name="Li F."/>
            <person name="Upadhyaya N.M."/>
            <person name="Sperschneider J."/>
            <person name="Matny O."/>
            <person name="Nguyen-Phuc H."/>
            <person name="Mago R."/>
            <person name="Raley C."/>
            <person name="Miller M.E."/>
            <person name="Silverstein K.A.T."/>
            <person name="Henningsen E."/>
            <person name="Hirsch C.D."/>
            <person name="Visser B."/>
            <person name="Pretorius Z.A."/>
            <person name="Steffenson B.J."/>
            <person name="Schwessinger B."/>
            <person name="Dodds P.N."/>
            <person name="Figueroa M."/>
        </authorList>
    </citation>
    <scope>NUCLEOTIDE SEQUENCE [LARGE SCALE GENOMIC DNA]</scope>
    <source>
        <strain evidence="3">21-0</strain>
        <strain evidence="2 5">Ug99</strain>
    </source>
</reference>
<gene>
    <name evidence="3" type="ORF">PGT21_009284</name>
    <name evidence="2" type="ORF">PGTUg99_031288</name>
</gene>
<feature type="compositionally biased region" description="Polar residues" evidence="1">
    <location>
        <begin position="312"/>
        <end position="323"/>
    </location>
</feature>
<feature type="region of interest" description="Disordered" evidence="1">
    <location>
        <begin position="254"/>
        <end position="324"/>
    </location>
</feature>
<dbReference type="Proteomes" id="UP000325313">
    <property type="component" value="Unassembled WGS sequence"/>
</dbReference>